<protein>
    <submittedName>
        <fullName evidence="5">Transcriptional regulator, ArsR family</fullName>
    </submittedName>
</protein>
<evidence type="ECO:0000313" key="6">
    <source>
        <dbReference type="Proteomes" id="UP000000644"/>
    </source>
</evidence>
<evidence type="ECO:0000256" key="1">
    <source>
        <dbReference type="ARBA" id="ARBA00023015"/>
    </source>
</evidence>
<feature type="domain" description="HTH arsR-type" evidence="4">
    <location>
        <begin position="10"/>
        <end position="107"/>
    </location>
</feature>
<dbReference type="InterPro" id="IPR011991">
    <property type="entry name" value="ArsR-like_HTH"/>
</dbReference>
<keyword evidence="1" id="KW-0805">Transcription regulation</keyword>
<dbReference type="InterPro" id="IPR036390">
    <property type="entry name" value="WH_DNA-bd_sf"/>
</dbReference>
<reference evidence="6" key="1">
    <citation type="journal article" date="2009" name="Environ. Microbiol.">
        <title>The genome of Polaromonas naphthalenivorans strain CJ2, isolated from coal tar-contaminated sediment, reveals physiological and metabolic versatility and evolution through extensive horizontal gene transfer.</title>
        <authorList>
            <person name="Yagi J.M."/>
            <person name="Sims D."/>
            <person name="Brettin T."/>
            <person name="Bruce D."/>
            <person name="Madsen E.L."/>
        </authorList>
    </citation>
    <scope>NUCLEOTIDE SEQUENCE [LARGE SCALE GENOMIC DNA]</scope>
    <source>
        <strain evidence="6">CJ2</strain>
    </source>
</reference>
<dbReference type="NCBIfam" id="NF033788">
    <property type="entry name" value="HTH_metalloreg"/>
    <property type="match status" value="1"/>
</dbReference>
<dbReference type="KEGG" id="pna:Pnap_2587"/>
<dbReference type="PRINTS" id="PR00778">
    <property type="entry name" value="HTHARSR"/>
</dbReference>
<keyword evidence="3" id="KW-0804">Transcription</keyword>
<accession>A1VQG2</accession>
<dbReference type="PANTHER" id="PTHR43132">
    <property type="entry name" value="ARSENICAL RESISTANCE OPERON REPRESSOR ARSR-RELATED"/>
    <property type="match status" value="1"/>
</dbReference>
<proteinExistence type="predicted"/>
<gene>
    <name evidence="5" type="ordered locus">Pnap_2587</name>
</gene>
<dbReference type="PROSITE" id="PS50987">
    <property type="entry name" value="HTH_ARSR_2"/>
    <property type="match status" value="1"/>
</dbReference>
<dbReference type="SMART" id="SM00418">
    <property type="entry name" value="HTH_ARSR"/>
    <property type="match status" value="1"/>
</dbReference>
<organism evidence="5 6">
    <name type="scientific">Polaromonas naphthalenivorans (strain CJ2)</name>
    <dbReference type="NCBI Taxonomy" id="365044"/>
    <lineage>
        <taxon>Bacteria</taxon>
        <taxon>Pseudomonadati</taxon>
        <taxon>Pseudomonadota</taxon>
        <taxon>Betaproteobacteria</taxon>
        <taxon>Burkholderiales</taxon>
        <taxon>Comamonadaceae</taxon>
        <taxon>Polaromonas</taxon>
    </lineage>
</organism>
<sequence>METLTPCNPLPSLDESVAVKALAALAQTQRLRAFRALVVAGPDGLTPGAMAEQLAVAPSALSFHLKELAHSGLVSSEARGRNLIYRASIEHMNALLAYLTEHCCEGQACGVGTPPAC</sequence>
<dbReference type="SUPFAM" id="SSF46785">
    <property type="entry name" value="Winged helix' DNA-binding domain"/>
    <property type="match status" value="1"/>
</dbReference>
<dbReference type="CDD" id="cd00090">
    <property type="entry name" value="HTH_ARSR"/>
    <property type="match status" value="1"/>
</dbReference>
<dbReference type="InterPro" id="IPR051011">
    <property type="entry name" value="Metal_resp_trans_reg"/>
</dbReference>
<evidence type="ECO:0000256" key="2">
    <source>
        <dbReference type="ARBA" id="ARBA00023125"/>
    </source>
</evidence>
<keyword evidence="6" id="KW-1185">Reference proteome</keyword>
<dbReference type="Pfam" id="PF12840">
    <property type="entry name" value="HTH_20"/>
    <property type="match status" value="1"/>
</dbReference>
<dbReference type="AlphaFoldDB" id="A1VQG2"/>
<dbReference type="InterPro" id="IPR001845">
    <property type="entry name" value="HTH_ArsR_DNA-bd_dom"/>
</dbReference>
<dbReference type="Gene3D" id="1.10.10.10">
    <property type="entry name" value="Winged helix-like DNA-binding domain superfamily/Winged helix DNA-binding domain"/>
    <property type="match status" value="1"/>
</dbReference>
<dbReference type="RefSeq" id="WP_011801967.1">
    <property type="nucleotide sequence ID" value="NC_008781.1"/>
</dbReference>
<dbReference type="eggNOG" id="COG0640">
    <property type="taxonomic scope" value="Bacteria"/>
</dbReference>
<dbReference type="Proteomes" id="UP000000644">
    <property type="component" value="Chromosome"/>
</dbReference>
<dbReference type="InterPro" id="IPR036388">
    <property type="entry name" value="WH-like_DNA-bd_sf"/>
</dbReference>
<dbReference type="HOGENOM" id="CLU_097806_2_2_4"/>
<evidence type="ECO:0000313" key="5">
    <source>
        <dbReference type="EMBL" id="ABM37890.1"/>
    </source>
</evidence>
<dbReference type="GO" id="GO:0003700">
    <property type="term" value="F:DNA-binding transcription factor activity"/>
    <property type="evidence" value="ECO:0007669"/>
    <property type="project" value="InterPro"/>
</dbReference>
<dbReference type="PANTHER" id="PTHR43132:SF2">
    <property type="entry name" value="ARSENICAL RESISTANCE OPERON REPRESSOR ARSR-RELATED"/>
    <property type="match status" value="1"/>
</dbReference>
<name>A1VQG2_POLNA</name>
<evidence type="ECO:0000259" key="4">
    <source>
        <dbReference type="PROSITE" id="PS50987"/>
    </source>
</evidence>
<evidence type="ECO:0000256" key="3">
    <source>
        <dbReference type="ARBA" id="ARBA00023163"/>
    </source>
</evidence>
<dbReference type="EMBL" id="CP000529">
    <property type="protein sequence ID" value="ABM37890.1"/>
    <property type="molecule type" value="Genomic_DNA"/>
</dbReference>
<keyword evidence="2" id="KW-0238">DNA-binding</keyword>
<dbReference type="GO" id="GO:0003677">
    <property type="term" value="F:DNA binding"/>
    <property type="evidence" value="ECO:0007669"/>
    <property type="project" value="UniProtKB-KW"/>
</dbReference>
<dbReference type="STRING" id="365044.Pnap_2587"/>
<dbReference type="OrthoDB" id="5297460at2"/>